<evidence type="ECO:0000313" key="4">
    <source>
        <dbReference type="Proteomes" id="UP000005113"/>
    </source>
</evidence>
<dbReference type="Pfam" id="PF14903">
    <property type="entry name" value="WG_beta_rep"/>
    <property type="match status" value="2"/>
</dbReference>
<evidence type="ECO:0000256" key="1">
    <source>
        <dbReference type="SAM" id="MobiDB-lite"/>
    </source>
</evidence>
<dbReference type="Proteomes" id="UP000005113">
    <property type="component" value="Unassembled WGS sequence"/>
</dbReference>
<dbReference type="OrthoDB" id="623514at2"/>
<keyword evidence="2" id="KW-0732">Signal</keyword>
<name>J0P438_9BACT</name>
<dbReference type="InterPro" id="IPR032774">
    <property type="entry name" value="WG_beta_rep"/>
</dbReference>
<accession>J0P438</accession>
<evidence type="ECO:0000256" key="2">
    <source>
        <dbReference type="SAM" id="SignalP"/>
    </source>
</evidence>
<dbReference type="EMBL" id="JH719942">
    <property type="protein sequence ID" value="EJF54604.1"/>
    <property type="molecule type" value="Genomic_DNA"/>
</dbReference>
<feature type="compositionally biased region" description="Low complexity" evidence="1">
    <location>
        <begin position="35"/>
        <end position="47"/>
    </location>
</feature>
<dbReference type="SUPFAM" id="SSF69360">
    <property type="entry name" value="Cell wall binding repeat"/>
    <property type="match status" value="1"/>
</dbReference>
<proteinExistence type="predicted"/>
<protein>
    <recommendedName>
        <fullName evidence="5">KWG repeat protein</fullName>
    </recommendedName>
</protein>
<gene>
    <name evidence="3" type="ORF">SapgrDRAFT_2955</name>
</gene>
<dbReference type="HOGENOM" id="CLU_920984_0_0_10"/>
<dbReference type="AlphaFoldDB" id="J0P438"/>
<feature type="region of interest" description="Disordered" evidence="1">
    <location>
        <begin position="29"/>
        <end position="54"/>
    </location>
</feature>
<dbReference type="PANTHER" id="PTHR37841">
    <property type="entry name" value="GLR2918 PROTEIN"/>
    <property type="match status" value="1"/>
</dbReference>
<organism evidence="3 4">
    <name type="scientific">Saprospira grandis DSM 2844</name>
    <dbReference type="NCBI Taxonomy" id="694433"/>
    <lineage>
        <taxon>Bacteria</taxon>
        <taxon>Pseudomonadati</taxon>
        <taxon>Bacteroidota</taxon>
        <taxon>Saprospiria</taxon>
        <taxon>Saprospirales</taxon>
        <taxon>Saprospiraceae</taxon>
        <taxon>Saprospira</taxon>
    </lineage>
</organism>
<reference evidence="4" key="1">
    <citation type="journal article" date="2012" name="Stand. Genomic Sci.">
        <title>Permanent draft genome sequence of the gliding predator Saprospira grandis strain Sa g1 (= HR1).</title>
        <authorList>
            <person name="Mavromatis K."/>
            <person name="Chertkov O."/>
            <person name="Lapidus A."/>
            <person name="Nolan M."/>
            <person name="Lucas S."/>
            <person name="Tice H."/>
            <person name="Del Rio T.G."/>
            <person name="Cheng J.F."/>
            <person name="Han C."/>
            <person name="Tapia R."/>
            <person name="Bruce D."/>
            <person name="Goodwin L.A."/>
            <person name="Pitluck S."/>
            <person name="Huntemann M."/>
            <person name="Liolios K."/>
            <person name="Pagani I."/>
            <person name="Ivanova N."/>
            <person name="Mikhailova N."/>
            <person name="Pati A."/>
            <person name="Chen A."/>
            <person name="Palaniappan K."/>
            <person name="Land M."/>
            <person name="Brambilla E.M."/>
            <person name="Rohde M."/>
            <person name="Spring S."/>
            <person name="Goker M."/>
            <person name="Detter J.C."/>
            <person name="Bristow J."/>
            <person name="Eisen J.A."/>
            <person name="Markowitz V."/>
            <person name="Hugenholtz P."/>
            <person name="Kyrpides N.C."/>
            <person name="Klenk H.P."/>
            <person name="Woyke T."/>
        </authorList>
    </citation>
    <scope>NUCLEOTIDE SEQUENCE [LARGE SCALE GENOMIC DNA]</scope>
    <source>
        <strain evidence="4">DSM 2844</strain>
    </source>
</reference>
<dbReference type="RefSeq" id="WP_002660348.1">
    <property type="nucleotide sequence ID" value="NZ_JH719942.1"/>
</dbReference>
<evidence type="ECO:0008006" key="5">
    <source>
        <dbReference type="Google" id="ProtNLM"/>
    </source>
</evidence>
<feature type="signal peptide" evidence="2">
    <location>
        <begin position="1"/>
        <end position="22"/>
    </location>
</feature>
<dbReference type="PROSITE" id="PS51257">
    <property type="entry name" value="PROKAR_LIPOPROTEIN"/>
    <property type="match status" value="1"/>
</dbReference>
<feature type="chain" id="PRO_5003737169" description="KWG repeat protein" evidence="2">
    <location>
        <begin position="23"/>
        <end position="302"/>
    </location>
</feature>
<dbReference type="PANTHER" id="PTHR37841:SF1">
    <property type="entry name" value="DUF3298 DOMAIN-CONTAINING PROTEIN"/>
    <property type="match status" value="1"/>
</dbReference>
<sequence length="302" mass="34038">MKLSYRSLLPLCLALIFFSSCEPINSTTPKIQVNTSPSTTAASSPPAQKEEQKKGKPLNLIAHDLLMEQQEYLHPSFDSLIKSKKFYEAIEVLNLAAEMSAEQTFQDQLSVLRKKVYFLQETKFDYAYYGIPNDSLIIVESKGKYGLYSTKGKELHPPTFDELTPYFTDSLIIVEQNNLTGFLSYEGKLIHPTVFSSIDPQSFYPLILVHKNNRFGFLDQSGKVVRPLQYKNIGMGISDGVIFVQENNLWGGIDTFGQTIFPPKFDSLDFSFNPDGLALAHLNGSQFFINTKGEKVENPAFK</sequence>
<evidence type="ECO:0000313" key="3">
    <source>
        <dbReference type="EMBL" id="EJF54604.1"/>
    </source>
</evidence>